<feature type="compositionally biased region" description="Pro residues" evidence="1">
    <location>
        <begin position="991"/>
        <end position="1000"/>
    </location>
</feature>
<gene>
    <name evidence="2" type="ORF">Cvel_3551</name>
</gene>
<feature type="compositionally biased region" description="Polar residues" evidence="1">
    <location>
        <begin position="101"/>
        <end position="111"/>
    </location>
</feature>
<feature type="compositionally biased region" description="Polar residues" evidence="1">
    <location>
        <begin position="712"/>
        <end position="728"/>
    </location>
</feature>
<feature type="compositionally biased region" description="Low complexity" evidence="1">
    <location>
        <begin position="75"/>
        <end position="87"/>
    </location>
</feature>
<dbReference type="VEuPathDB" id="CryptoDB:Cvel_3551"/>
<feature type="compositionally biased region" description="Basic residues" evidence="1">
    <location>
        <begin position="88"/>
        <end position="97"/>
    </location>
</feature>
<feature type="compositionally biased region" description="Polar residues" evidence="1">
    <location>
        <begin position="962"/>
        <end position="983"/>
    </location>
</feature>
<sequence>MSEELEGLAVRRQSNAARLQTLHEDEVVLGQHSGSLPGMHLLDQSEQNDPSSSSSGGGPGPHTEREREGERGQSRRGSVGSSVGRHSSVSHRRHRLAFRASTASLSDQTSAGRPPFTRAITVTFTRHPEIHFSRNATLLGTSCASSVSGAALSMARVHAMLGRQDTRRSSVSSAGAPSSPSLLGPLGPSRSVKRMSLGEEAIGLVAGNLVGAVEVDSLGEGGDLHSDPCHDACSSSSSSSGPPRMHSINAGLLFSPQNASDRPETRRRTKHVEWELKEQQRRVSAAGFQEEDPAVEPEGRARRGSVPKKIEFEERPDLKFIHQSGGSDGSQVSAGVASVGAQSSIYRPASLPQQLAAKLAKDPRMLNRSNESKRGRAIILKVRKAQKLFTTNDVARKSRGSLRKAARKFAQRASRLAEDLIQAKAATVIQKYWRLRKFRESFWRFSQETVGYVGSLGWLVHHPEHEIAMEAASVEEQTKWQEIKNMSPPDTLLDPFGYLQISSVDPASYGPFYVAYYGWDPFSDGSLVRVPSPDGTGGFMYAPTGKGRGLPKTQWKYEGMFFRSVQEAGPLPESAALVRVVCNDLNSATPVETELSSAQFPPERVIQKEREKAQRSPGWKISIAKTDAQEVAAELQDVARSLTSSAALQPSFSISSCESSVFPDVAIDQNPFFNNVNSPAASGSGSFVGGGRDREETGGGQLLDPSKAGVSPFQSGFQPSVSSHSTSLIPPHRDGRGGAHGDPLRSRGPANTAPSSTSATAAGAAAAAITVPQPADAANDSGTGERMEPPEGPASSSRPQGVAVQPQLPQSTSTLSFSAANRQIDPQEEVVMLLSQRRKASSPSGESPPQAAERSSPPHASAPHSPAASNRVLSPNVQRRPLPMHTSSMLNPSLNPSSLSLHVSPAVSLPLPLLPAMSPPSFLHTSQQPSSVPVSPSSSFLAFMPPRGFSEAVTPLSGGQGTSRHQSSPLFPSPSPTMNSGEASSSSSCSPPQPPTFFVPHHSPPNVFPFRLSGSAGVFSSPTSTQASTFSSPTGNNPWFIQTVFHSPSNAQQSLSSSSSTHWQNLHFLPSSASAQIWMSVQPEGVERLLTYAKVAPILSDTESCKFLPGGPVSLPPWPGTPPSCPPGGAVFFPHPAAPNSSQFPMPVRIQSQQKPQHPHSGNDVFVFPPSSPQTHSHGRLLPGASRFPPFPQFQPGASPVAQGDGASGATPFGSPQAIHRTPTKAPMHNFPPRTVVNFRFVPGSQHDLPVPPPQSLPPPPSGFSFFDSAPSSAGGSLEGVANMMNGAPAAPLPPALVLPPSASSLPQVLPTTPTASLSRQPQRGMTVSTAFHSLSGVPPQSSFS</sequence>
<feature type="compositionally biased region" description="Polar residues" evidence="1">
    <location>
        <begin position="807"/>
        <end position="821"/>
    </location>
</feature>
<feature type="compositionally biased region" description="Low complexity" evidence="1">
    <location>
        <begin position="169"/>
        <end position="188"/>
    </location>
</feature>
<feature type="region of interest" description="Disordered" evidence="1">
    <location>
        <begin position="278"/>
        <end position="304"/>
    </location>
</feature>
<evidence type="ECO:0000313" key="2">
    <source>
        <dbReference type="EMBL" id="CEM15789.1"/>
    </source>
</evidence>
<feature type="compositionally biased region" description="Low complexity" evidence="1">
    <location>
        <begin position="855"/>
        <end position="869"/>
    </location>
</feature>
<name>A0A0G4FPM6_9ALVE</name>
<feature type="compositionally biased region" description="Polar residues" evidence="1">
    <location>
        <begin position="1312"/>
        <end position="1325"/>
    </location>
</feature>
<feature type="region of interest" description="Disordered" evidence="1">
    <location>
        <begin position="28"/>
        <end position="114"/>
    </location>
</feature>
<dbReference type="EMBL" id="CDMZ01000507">
    <property type="protein sequence ID" value="CEM15789.1"/>
    <property type="molecule type" value="Genomic_DNA"/>
</dbReference>
<accession>A0A0G4FPM6</accession>
<feature type="region of interest" description="Disordered" evidence="1">
    <location>
        <begin position="678"/>
        <end position="823"/>
    </location>
</feature>
<organism evidence="2">
    <name type="scientific">Chromera velia CCMP2878</name>
    <dbReference type="NCBI Taxonomy" id="1169474"/>
    <lineage>
        <taxon>Eukaryota</taxon>
        <taxon>Sar</taxon>
        <taxon>Alveolata</taxon>
        <taxon>Colpodellida</taxon>
        <taxon>Chromeraceae</taxon>
        <taxon>Chromera</taxon>
    </lineage>
</organism>
<feature type="region of interest" description="Disordered" evidence="1">
    <location>
        <begin position="835"/>
        <end position="891"/>
    </location>
</feature>
<protein>
    <submittedName>
        <fullName evidence="2">Uncharacterized protein</fullName>
    </submittedName>
</protein>
<feature type="region of interest" description="Disordered" evidence="1">
    <location>
        <begin position="1170"/>
        <end position="1272"/>
    </location>
</feature>
<feature type="region of interest" description="Disordered" evidence="1">
    <location>
        <begin position="163"/>
        <end position="188"/>
    </location>
</feature>
<evidence type="ECO:0000256" key="1">
    <source>
        <dbReference type="SAM" id="MobiDB-lite"/>
    </source>
</evidence>
<feature type="region of interest" description="Disordered" evidence="1">
    <location>
        <begin position="1304"/>
        <end position="1325"/>
    </location>
</feature>
<feature type="compositionally biased region" description="Pro residues" evidence="1">
    <location>
        <begin position="1250"/>
        <end position="1262"/>
    </location>
</feature>
<feature type="compositionally biased region" description="Low complexity" evidence="1">
    <location>
        <begin position="1263"/>
        <end position="1272"/>
    </location>
</feature>
<feature type="compositionally biased region" description="Basic and acidic residues" evidence="1">
    <location>
        <begin position="731"/>
        <end position="745"/>
    </location>
</feature>
<feature type="compositionally biased region" description="Basic and acidic residues" evidence="1">
    <location>
        <begin position="62"/>
        <end position="73"/>
    </location>
</feature>
<proteinExistence type="predicted"/>
<feature type="compositionally biased region" description="Low complexity" evidence="1">
    <location>
        <begin position="749"/>
        <end position="778"/>
    </location>
</feature>
<feature type="region of interest" description="Disordered" evidence="1">
    <location>
        <begin position="951"/>
        <end position="1000"/>
    </location>
</feature>
<reference evidence="2" key="1">
    <citation type="submission" date="2014-11" db="EMBL/GenBank/DDBJ databases">
        <authorList>
            <person name="Otto D Thomas"/>
            <person name="Naeem Raeece"/>
        </authorList>
    </citation>
    <scope>NUCLEOTIDE SEQUENCE</scope>
</reference>